<feature type="coiled-coil region" evidence="7">
    <location>
        <begin position="512"/>
        <end position="539"/>
    </location>
</feature>
<keyword evidence="5" id="KW-0418">Kinase</keyword>
<organism evidence="10 11">
    <name type="scientific">Candidatus Lucifugimonas marina</name>
    <dbReference type="NCBI Taxonomy" id="3038979"/>
    <lineage>
        <taxon>Bacteria</taxon>
        <taxon>Bacillati</taxon>
        <taxon>Chloroflexota</taxon>
        <taxon>Dehalococcoidia</taxon>
        <taxon>SAR202 cluster</taxon>
        <taxon>Candidatus Lucifugimonadales</taxon>
        <taxon>Candidatus Lucifugimonadaceae</taxon>
        <taxon>Candidatus Lucifugimonas</taxon>
    </lineage>
</organism>
<dbReference type="RefSeq" id="WP_342825283.1">
    <property type="nucleotide sequence ID" value="NZ_CP046146.1"/>
</dbReference>
<evidence type="ECO:0000313" key="11">
    <source>
        <dbReference type="Proteomes" id="UP001219901"/>
    </source>
</evidence>
<dbReference type="PRINTS" id="PR00344">
    <property type="entry name" value="BCTRLSENSOR"/>
</dbReference>
<keyword evidence="4" id="KW-0808">Transferase</keyword>
<dbReference type="Pfam" id="PF02518">
    <property type="entry name" value="HATPase_c"/>
    <property type="match status" value="1"/>
</dbReference>
<dbReference type="SUPFAM" id="SSF55781">
    <property type="entry name" value="GAF domain-like"/>
    <property type="match status" value="3"/>
</dbReference>
<feature type="domain" description="Histidine kinase" evidence="8">
    <location>
        <begin position="549"/>
        <end position="768"/>
    </location>
</feature>
<keyword evidence="11" id="KW-1185">Reference proteome</keyword>
<dbReference type="PROSITE" id="PS50109">
    <property type="entry name" value="HIS_KIN"/>
    <property type="match status" value="1"/>
</dbReference>
<dbReference type="InterPro" id="IPR005467">
    <property type="entry name" value="His_kinase_dom"/>
</dbReference>
<dbReference type="Proteomes" id="UP001219901">
    <property type="component" value="Chromosome"/>
</dbReference>
<dbReference type="CDD" id="cd00082">
    <property type="entry name" value="HisKA"/>
    <property type="match status" value="1"/>
</dbReference>
<reference evidence="10" key="2">
    <citation type="journal article" date="2023" name="Nat. Commun.">
        <title>Cultivation of marine bacteria of the SAR202 clade.</title>
        <authorList>
            <person name="Lim Y."/>
            <person name="Seo J.H."/>
            <person name="Giovannoni S.J."/>
            <person name="Kang I."/>
            <person name="Cho J.C."/>
        </authorList>
    </citation>
    <scope>NUCLEOTIDE SEQUENCE</scope>
    <source>
        <strain evidence="10">JH1073</strain>
    </source>
</reference>
<name>A0AAJ6CQR1_9CHLR</name>
<dbReference type="EMBL" id="WMBE01000002">
    <property type="protein sequence ID" value="MDG0867192.1"/>
    <property type="molecule type" value="Genomic_DNA"/>
</dbReference>
<evidence type="ECO:0000256" key="2">
    <source>
        <dbReference type="ARBA" id="ARBA00012438"/>
    </source>
</evidence>
<dbReference type="AlphaFoldDB" id="A0AAJ6CQR1"/>
<dbReference type="InterPro" id="IPR003018">
    <property type="entry name" value="GAF"/>
</dbReference>
<evidence type="ECO:0000256" key="1">
    <source>
        <dbReference type="ARBA" id="ARBA00000085"/>
    </source>
</evidence>
<dbReference type="Pfam" id="PF00512">
    <property type="entry name" value="HisKA"/>
    <property type="match status" value="1"/>
</dbReference>
<dbReference type="InterPro" id="IPR003661">
    <property type="entry name" value="HisK_dim/P_dom"/>
</dbReference>
<dbReference type="Pfam" id="PF01590">
    <property type="entry name" value="GAF"/>
    <property type="match status" value="1"/>
</dbReference>
<dbReference type="InterPro" id="IPR004358">
    <property type="entry name" value="Sig_transdc_His_kin-like_C"/>
</dbReference>
<evidence type="ECO:0000313" key="10">
    <source>
        <dbReference type="EMBL" id="WFG38601.1"/>
    </source>
</evidence>
<evidence type="ECO:0000313" key="9">
    <source>
        <dbReference type="EMBL" id="MDG0867192.1"/>
    </source>
</evidence>
<keyword evidence="6" id="KW-0902">Two-component regulatory system</keyword>
<dbReference type="CDD" id="cd00075">
    <property type="entry name" value="HATPase"/>
    <property type="match status" value="1"/>
</dbReference>
<dbReference type="Gene3D" id="3.30.450.40">
    <property type="match status" value="3"/>
</dbReference>
<protein>
    <recommendedName>
        <fullName evidence="2">histidine kinase</fullName>
        <ecNumber evidence="2">2.7.13.3</ecNumber>
    </recommendedName>
</protein>
<dbReference type="InterPro" id="IPR003594">
    <property type="entry name" value="HATPase_dom"/>
</dbReference>
<gene>
    <name evidence="9" type="ORF">GKO46_08935</name>
    <name evidence="10" type="ORF">GKO48_02940</name>
</gene>
<proteinExistence type="predicted"/>
<dbReference type="InterPro" id="IPR036097">
    <property type="entry name" value="HisK_dim/P_sf"/>
</dbReference>
<sequence length="773" mass="86956">MLRIGGEPGEASLATATEDIQRIIANSADFNSLFQFFAEYIAQAIPADTIAHSRVDTESRTYTPVHRWGLQNKRFRYFVPRSYSETVIERLISSPAGFIVGDDVRSIQENRHHEIGEDPFKHLQSWAVSPIKVDDRIIGALQVRHNNPNVYTSTQVRFLDHVNKIFSNSFLRWSRLYAAESETKILRSLAELGRIANSTLDLSSVYDQIAQTINSVVPYDHLVINSLFEDDSDEYLLVEHAESRVVPDPQLKYSDPIVEDTEIITYETSAVLIDVDYVEKYPELENSMKIGESLGYFSWLYSPLMLNGKIIGSIQLRNTVQNAYGLDHLRIVRLISDQLSTAVDTTRRYRTEQRQSVSQVALTNIAFAASKSIDQSEIYSNIAGELKDLFGYDRMTIILYDRNTNTMSLDFIDGLRMPGEAVGDDVTSHDNRVDWQVHVNSYKDLVNDQRGKGLTGLGLQSWIQAPIGLEASGPDGFLSLRSQTQNTYTPEDEKLLVEIAKQVTPSIQNARLYNQAKEISEHRERAAQLDEENIELQRIADSRSEFLSTVSHELRTPLTAISAFGDILRRNTRGNLNKREIDQVDVIRRSAATLATLIDDLLDVSRADTGRLAVERSNFEIQAFINELKPTFKSFTESKNQTLTIRNIESPQWINADRSRLGQIVNNLIVNASKYSPESSTIEMTVDVSEGKLYLTVEDHGIGISPNDLSSVFTPFFRAANTQTQQENGTGLGLTVVKQLVNEHGGEVEMTSELDHGTKVSIWLPGIISPPTN</sequence>
<dbReference type="Gene3D" id="1.10.287.130">
    <property type="match status" value="1"/>
</dbReference>
<comment type="catalytic activity">
    <reaction evidence="1">
        <text>ATP + protein L-histidine = ADP + protein N-phospho-L-histidine.</text>
        <dbReference type="EC" id="2.7.13.3"/>
    </reaction>
</comment>
<keyword evidence="7" id="KW-0175">Coiled coil</keyword>
<dbReference type="EC" id="2.7.13.3" evidence="2"/>
<keyword evidence="3" id="KW-0597">Phosphoprotein</keyword>
<dbReference type="SMART" id="SM00065">
    <property type="entry name" value="GAF"/>
    <property type="match status" value="3"/>
</dbReference>
<dbReference type="SUPFAM" id="SSF47384">
    <property type="entry name" value="Homodimeric domain of signal transducing histidine kinase"/>
    <property type="match status" value="1"/>
</dbReference>
<evidence type="ECO:0000259" key="8">
    <source>
        <dbReference type="PROSITE" id="PS50109"/>
    </source>
</evidence>
<accession>A0AAJ6CQR1</accession>
<evidence type="ECO:0000256" key="6">
    <source>
        <dbReference type="ARBA" id="ARBA00023012"/>
    </source>
</evidence>
<reference evidence="11 12" key="1">
    <citation type="submission" date="2019-11" db="EMBL/GenBank/DDBJ databases">
        <authorList>
            <person name="Cho J.-C."/>
        </authorList>
    </citation>
    <scope>NUCLEOTIDE SEQUENCE [LARGE SCALE GENOMIC DNA]</scope>
    <source>
        <strain evidence="10 11">JH1073</strain>
        <strain evidence="9 12">JH702</strain>
    </source>
</reference>
<dbReference type="Gene3D" id="3.30.565.10">
    <property type="entry name" value="Histidine kinase-like ATPase, C-terminal domain"/>
    <property type="match status" value="1"/>
</dbReference>
<dbReference type="Proteomes" id="UP001321249">
    <property type="component" value="Unassembled WGS sequence"/>
</dbReference>
<dbReference type="EMBL" id="CP046147">
    <property type="protein sequence ID" value="WFG38601.1"/>
    <property type="molecule type" value="Genomic_DNA"/>
</dbReference>
<evidence type="ECO:0000313" key="12">
    <source>
        <dbReference type="Proteomes" id="UP001321249"/>
    </source>
</evidence>
<evidence type="ECO:0000256" key="4">
    <source>
        <dbReference type="ARBA" id="ARBA00022679"/>
    </source>
</evidence>
<dbReference type="InterPro" id="IPR029016">
    <property type="entry name" value="GAF-like_dom_sf"/>
</dbReference>
<evidence type="ECO:0000256" key="7">
    <source>
        <dbReference type="SAM" id="Coils"/>
    </source>
</evidence>
<dbReference type="PANTHER" id="PTHR43711">
    <property type="entry name" value="TWO-COMPONENT HISTIDINE KINASE"/>
    <property type="match status" value="1"/>
</dbReference>
<dbReference type="SMART" id="SM00387">
    <property type="entry name" value="HATPase_c"/>
    <property type="match status" value="1"/>
</dbReference>
<dbReference type="FunFam" id="3.30.565.10:FF:000006">
    <property type="entry name" value="Sensor histidine kinase WalK"/>
    <property type="match status" value="1"/>
</dbReference>
<evidence type="ECO:0000256" key="5">
    <source>
        <dbReference type="ARBA" id="ARBA00022777"/>
    </source>
</evidence>
<dbReference type="PANTHER" id="PTHR43711:SF31">
    <property type="entry name" value="HISTIDINE KINASE"/>
    <property type="match status" value="1"/>
</dbReference>
<dbReference type="InterPro" id="IPR036890">
    <property type="entry name" value="HATPase_C_sf"/>
</dbReference>
<evidence type="ECO:0000256" key="3">
    <source>
        <dbReference type="ARBA" id="ARBA00022553"/>
    </source>
</evidence>
<dbReference type="InterPro" id="IPR050736">
    <property type="entry name" value="Sensor_HK_Regulatory"/>
</dbReference>
<dbReference type="SUPFAM" id="SSF55874">
    <property type="entry name" value="ATPase domain of HSP90 chaperone/DNA topoisomerase II/histidine kinase"/>
    <property type="match status" value="1"/>
</dbReference>
<dbReference type="SMART" id="SM00388">
    <property type="entry name" value="HisKA"/>
    <property type="match status" value="1"/>
</dbReference>
<dbReference type="GO" id="GO:0000155">
    <property type="term" value="F:phosphorelay sensor kinase activity"/>
    <property type="evidence" value="ECO:0007669"/>
    <property type="project" value="InterPro"/>
</dbReference>
<reference evidence="11" key="3">
    <citation type="submission" date="2023-06" db="EMBL/GenBank/DDBJ databases">
        <title>Pangenomics reveal diversification of enzyme families and niche specialization in globally abundant SAR202 bacteria.</title>
        <authorList>
            <person name="Saw J.H.W."/>
        </authorList>
    </citation>
    <scope>NUCLEOTIDE SEQUENCE [LARGE SCALE GENOMIC DNA]</scope>
    <source>
        <strain evidence="11">JH1073</strain>
    </source>
</reference>